<dbReference type="PANTHER" id="PTHR36503:SF1">
    <property type="entry name" value="BLR2520 PROTEIN"/>
    <property type="match status" value="1"/>
</dbReference>
<protein>
    <submittedName>
        <fullName evidence="2">Glyoxalase/bleomycin resistance protein/dioxygenase superfamily protein</fullName>
    </submittedName>
</protein>
<dbReference type="STRING" id="441768.ACL_1232"/>
<dbReference type="HOGENOM" id="CLU_046006_18_0_14"/>
<keyword evidence="3" id="KW-1185">Reference proteome</keyword>
<reference evidence="2 3" key="1">
    <citation type="journal article" date="2011" name="J. Bacteriol.">
        <title>Complete genome and proteome of Acholeplasma laidlawii.</title>
        <authorList>
            <person name="Lazarev V.N."/>
            <person name="Levitskii S.A."/>
            <person name="Basovskii Y.I."/>
            <person name="Chukin M.M."/>
            <person name="Akopian T.A."/>
            <person name="Vereshchagin V.V."/>
            <person name="Kostrjukova E.S."/>
            <person name="Kovaleva G.Y."/>
            <person name="Kazanov M.D."/>
            <person name="Malko D.B."/>
            <person name="Vitreschak A.G."/>
            <person name="Sernova N.V."/>
            <person name="Gelfand M.S."/>
            <person name="Demina I.A."/>
            <person name="Serebryakova M.V."/>
            <person name="Galyamina M.A."/>
            <person name="Vtyurin N.N."/>
            <person name="Rogov S.I."/>
            <person name="Alexeev D.G."/>
            <person name="Ladygina V.G."/>
            <person name="Govorun V.M."/>
        </authorList>
    </citation>
    <scope>NUCLEOTIDE SEQUENCE [LARGE SCALE GENOMIC DNA]</scope>
    <source>
        <strain evidence="2 3">PG-8A</strain>
    </source>
</reference>
<dbReference type="SUPFAM" id="SSF54593">
    <property type="entry name" value="Glyoxalase/Bleomycin resistance protein/Dihydroxybiphenyl dioxygenase"/>
    <property type="match status" value="1"/>
</dbReference>
<keyword evidence="2" id="KW-0560">Oxidoreductase</keyword>
<dbReference type="PROSITE" id="PS51819">
    <property type="entry name" value="VOC"/>
    <property type="match status" value="1"/>
</dbReference>
<evidence type="ECO:0000313" key="3">
    <source>
        <dbReference type="Proteomes" id="UP000008558"/>
    </source>
</evidence>
<dbReference type="PANTHER" id="PTHR36503">
    <property type="entry name" value="BLR2520 PROTEIN"/>
    <property type="match status" value="1"/>
</dbReference>
<dbReference type="AlphaFoldDB" id="A9NHK1"/>
<dbReference type="Gene3D" id="3.10.180.10">
    <property type="entry name" value="2,3-Dihydroxybiphenyl 1,2-Dioxygenase, domain 1"/>
    <property type="match status" value="1"/>
</dbReference>
<dbReference type="GO" id="GO:0051213">
    <property type="term" value="F:dioxygenase activity"/>
    <property type="evidence" value="ECO:0007669"/>
    <property type="project" value="UniProtKB-KW"/>
</dbReference>
<organism evidence="2 3">
    <name type="scientific">Acholeplasma laidlawii (strain PG-8A)</name>
    <dbReference type="NCBI Taxonomy" id="441768"/>
    <lineage>
        <taxon>Bacteria</taxon>
        <taxon>Bacillati</taxon>
        <taxon>Mycoplasmatota</taxon>
        <taxon>Mollicutes</taxon>
        <taxon>Acholeplasmatales</taxon>
        <taxon>Acholeplasmataceae</taxon>
        <taxon>Acholeplasma</taxon>
    </lineage>
</organism>
<dbReference type="Proteomes" id="UP000008558">
    <property type="component" value="Chromosome"/>
</dbReference>
<accession>A9NHK1</accession>
<feature type="domain" description="VOC" evidence="1">
    <location>
        <begin position="4"/>
        <end position="130"/>
    </location>
</feature>
<dbReference type="InterPro" id="IPR004360">
    <property type="entry name" value="Glyas_Fos-R_dOase_dom"/>
</dbReference>
<proteinExistence type="predicted"/>
<sequence length="144" mass="16149">MINRINLICLGVKNMDKSLAFFKALGFKTNAQFGAPIVFFNNNGTKLELFPVEELAKDINDNNPPVIQTTGFSGITLACNMKTKEAVDELMALVKHHGGVIIKKPQTTSWGGYSGYFRDLDGYYWEVAYGPMWKFDAQDMLIID</sequence>
<dbReference type="CDD" id="cd07251">
    <property type="entry name" value="VOC_like"/>
    <property type="match status" value="1"/>
</dbReference>
<dbReference type="EMBL" id="CP000896">
    <property type="protein sequence ID" value="ABX81831.1"/>
    <property type="molecule type" value="Genomic_DNA"/>
</dbReference>
<keyword evidence="2" id="KW-0223">Dioxygenase</keyword>
<dbReference type="eggNOG" id="COG0346">
    <property type="taxonomic scope" value="Bacteria"/>
</dbReference>
<dbReference type="Pfam" id="PF00903">
    <property type="entry name" value="Glyoxalase"/>
    <property type="match status" value="1"/>
</dbReference>
<gene>
    <name evidence="2" type="ordered locus">ACL_1232</name>
</gene>
<dbReference type="InterPro" id="IPR029068">
    <property type="entry name" value="Glyas_Bleomycin-R_OHBP_Dase"/>
</dbReference>
<evidence type="ECO:0000313" key="2">
    <source>
        <dbReference type="EMBL" id="ABX81831.1"/>
    </source>
</evidence>
<evidence type="ECO:0000259" key="1">
    <source>
        <dbReference type="PROSITE" id="PS51819"/>
    </source>
</evidence>
<dbReference type="KEGG" id="acl:ACL_1232"/>
<name>A9NHK1_ACHLI</name>
<dbReference type="InterPro" id="IPR037523">
    <property type="entry name" value="VOC_core"/>
</dbReference>